<evidence type="ECO:0000313" key="2">
    <source>
        <dbReference type="Proteomes" id="UP000284706"/>
    </source>
</evidence>
<name>A0A409X505_9AGAR</name>
<reference evidence="1 2" key="1">
    <citation type="journal article" date="2018" name="Evol. Lett.">
        <title>Horizontal gene cluster transfer increased hallucinogenic mushroom diversity.</title>
        <authorList>
            <person name="Reynolds H.T."/>
            <person name="Vijayakumar V."/>
            <person name="Gluck-Thaler E."/>
            <person name="Korotkin H.B."/>
            <person name="Matheny P.B."/>
            <person name="Slot J.C."/>
        </authorList>
    </citation>
    <scope>NUCLEOTIDE SEQUENCE [LARGE SCALE GENOMIC DNA]</scope>
    <source>
        <strain evidence="1 2">SRW20</strain>
    </source>
</reference>
<proteinExistence type="predicted"/>
<dbReference type="OrthoDB" id="3139566at2759"/>
<dbReference type="EMBL" id="NHYE01004215">
    <property type="protein sequence ID" value="PPQ85807.1"/>
    <property type="molecule type" value="Genomic_DNA"/>
</dbReference>
<dbReference type="InParanoid" id="A0A409X505"/>
<protein>
    <recommendedName>
        <fullName evidence="3">F-box domain-containing protein</fullName>
    </recommendedName>
</protein>
<dbReference type="Proteomes" id="UP000284706">
    <property type="component" value="Unassembled WGS sequence"/>
</dbReference>
<accession>A0A409X505</accession>
<evidence type="ECO:0008006" key="3">
    <source>
        <dbReference type="Google" id="ProtNLM"/>
    </source>
</evidence>
<gene>
    <name evidence="1" type="ORF">CVT26_005157</name>
</gene>
<comment type="caution">
    <text evidence="1">The sequence shown here is derived from an EMBL/GenBank/DDBJ whole genome shotgun (WGS) entry which is preliminary data.</text>
</comment>
<dbReference type="AlphaFoldDB" id="A0A409X505"/>
<sequence>MCIPLNPRLIDSGVLKDFLGRSRELPLSIYVRDRPYKSIDKRTVLQLVDLLSKCSSRLFNLRVEMRGHFLPLFKDIVPPNTSASIKGLHLWCPGGSDIPNVNIDLKGISPSRLTLCRVPILRLTINWSSIAELDITRIHLTDCLELLGETFLLIRCKFSAIFQPPSNVRWSGQSIVLPSLKDIDLGFLTNESDELDVEDIDAFLKTLTLPALESFCLDMDGERFPSDCFLSLLHRSSCSLQDLKITGAVLATDGFVRVLKSIPSLKTLDIEPRSSFSPKIFFSALATPSATTAAAQRTNGAHMFLPSLITLRYHSDSPKSLPWNLIPAVFGPIGVLRQGQTWRPLRRLHFILFSSQGASALNANIDLNVFPTFLALKTAGVDLQILNDATGQDILEPLAVSLPVLKLVESCLNMAIFTLVQ</sequence>
<evidence type="ECO:0000313" key="1">
    <source>
        <dbReference type="EMBL" id="PPQ85807.1"/>
    </source>
</evidence>
<dbReference type="Gene3D" id="3.80.10.10">
    <property type="entry name" value="Ribonuclease Inhibitor"/>
    <property type="match status" value="1"/>
</dbReference>
<keyword evidence="2" id="KW-1185">Reference proteome</keyword>
<organism evidence="1 2">
    <name type="scientific">Gymnopilus dilepis</name>
    <dbReference type="NCBI Taxonomy" id="231916"/>
    <lineage>
        <taxon>Eukaryota</taxon>
        <taxon>Fungi</taxon>
        <taxon>Dikarya</taxon>
        <taxon>Basidiomycota</taxon>
        <taxon>Agaricomycotina</taxon>
        <taxon>Agaricomycetes</taxon>
        <taxon>Agaricomycetidae</taxon>
        <taxon>Agaricales</taxon>
        <taxon>Agaricineae</taxon>
        <taxon>Hymenogastraceae</taxon>
        <taxon>Gymnopilus</taxon>
    </lineage>
</organism>
<dbReference type="InterPro" id="IPR032675">
    <property type="entry name" value="LRR_dom_sf"/>
</dbReference>